<organism evidence="1 2">
    <name type="scientific">Azorhizophilus paspali</name>
    <name type="common">Azotobacter paspali</name>
    <dbReference type="NCBI Taxonomy" id="69963"/>
    <lineage>
        <taxon>Bacteria</taxon>
        <taxon>Pseudomonadati</taxon>
        <taxon>Pseudomonadota</taxon>
        <taxon>Gammaproteobacteria</taxon>
        <taxon>Pseudomonadales</taxon>
        <taxon>Pseudomonadaceae</taxon>
        <taxon>Azorhizophilus</taxon>
    </lineage>
</organism>
<comment type="caution">
    <text evidence="1">The sequence shown here is derived from an EMBL/GenBank/DDBJ whole genome shotgun (WGS) entry which is preliminary data.</text>
</comment>
<evidence type="ECO:0000313" key="1">
    <source>
        <dbReference type="EMBL" id="MFC0709245.1"/>
    </source>
</evidence>
<reference evidence="1 2" key="1">
    <citation type="submission" date="2024-09" db="EMBL/GenBank/DDBJ databases">
        <authorList>
            <person name="Sun Q."/>
            <person name="Mori K."/>
        </authorList>
    </citation>
    <scope>NUCLEOTIDE SEQUENCE [LARGE SCALE GENOMIC DNA]</scope>
    <source>
        <strain evidence="1 2">NCAIM B.01794</strain>
    </source>
</reference>
<gene>
    <name evidence="1" type="ORF">ACFFGX_06450</name>
</gene>
<accession>A0ABV6SLN6</accession>
<proteinExistence type="predicted"/>
<dbReference type="EMBL" id="JBHLSS010000041">
    <property type="protein sequence ID" value="MFC0709245.1"/>
    <property type="molecule type" value="Genomic_DNA"/>
</dbReference>
<name>A0ABV6SLN6_AZOPA</name>
<dbReference type="Proteomes" id="UP001589891">
    <property type="component" value="Unassembled WGS sequence"/>
</dbReference>
<dbReference type="RefSeq" id="WP_376943970.1">
    <property type="nucleotide sequence ID" value="NZ_CP171449.1"/>
</dbReference>
<sequence>MSTIIVEVGETRIEAPNAQLARQVLEQQLGARIAEPAMSFPADTRRPQNHRLTVHMAGNAVSPVAGAEIIRALRAAA</sequence>
<evidence type="ECO:0000313" key="2">
    <source>
        <dbReference type="Proteomes" id="UP001589891"/>
    </source>
</evidence>
<keyword evidence="2" id="KW-1185">Reference proteome</keyword>
<protein>
    <submittedName>
        <fullName evidence="1">Uncharacterized protein</fullName>
    </submittedName>
</protein>